<name>A0A2L2BQ83_9MICO</name>
<gene>
    <name evidence="1" type="ORF">C3B54_11836</name>
</gene>
<protein>
    <submittedName>
        <fullName evidence="1">Putative ABC-type nitrate/sulfonate/bicarbonate substrate-binding protein</fullName>
    </submittedName>
</protein>
<accession>A0A2L2BQ83</accession>
<evidence type="ECO:0000313" key="2">
    <source>
        <dbReference type="Proteomes" id="UP000243077"/>
    </source>
</evidence>
<dbReference type="Proteomes" id="UP000243077">
    <property type="component" value="Chromosome"/>
</dbReference>
<organism evidence="1 2">
    <name type="scientific">Pontimonas salivibrio</name>
    <dbReference type="NCBI Taxonomy" id="1159327"/>
    <lineage>
        <taxon>Bacteria</taxon>
        <taxon>Bacillati</taxon>
        <taxon>Actinomycetota</taxon>
        <taxon>Actinomycetes</taxon>
        <taxon>Micrococcales</taxon>
        <taxon>Microbacteriaceae</taxon>
        <taxon>Pontimonas</taxon>
    </lineage>
</organism>
<keyword evidence="2" id="KW-1185">Reference proteome</keyword>
<dbReference type="SUPFAM" id="SSF53850">
    <property type="entry name" value="Periplasmic binding protein-like II"/>
    <property type="match status" value="1"/>
</dbReference>
<dbReference type="KEGG" id="psai:C3B54_11836"/>
<proteinExistence type="predicted"/>
<reference evidence="1 2" key="1">
    <citation type="submission" date="2018-02" db="EMBL/GenBank/DDBJ databases">
        <title>Complete genome of the streamlined marine actinobacterium Pontimonas salivibrio CL-TW6 adapted to coastal planktonic lifestype.</title>
        <authorList>
            <person name="Cho B.C."/>
            <person name="Hardies S.C."/>
            <person name="Jang G.I."/>
            <person name="Hwang C.Y."/>
        </authorList>
    </citation>
    <scope>NUCLEOTIDE SEQUENCE [LARGE SCALE GENOMIC DNA]</scope>
    <source>
        <strain evidence="1 2">CL-TW6</strain>
    </source>
</reference>
<dbReference type="EMBL" id="CP026923">
    <property type="protein sequence ID" value="AVG23814.1"/>
    <property type="molecule type" value="Genomic_DNA"/>
</dbReference>
<sequence>MAQSFPRIKIGQFSESPVLAVARGLGLDSRYGLSWVTDRVASSPGQFESLRNGEYDLVVTSPDNVLLYATTDANPLKEKINLRLLRPIDRGLGLALYTSRDIEHPTDFIGCTLGVDVMSSGFALLLLRMLEELGVEDSSISFKPVGATPKRLVAITEGDISGSILNAETAVAAEAAGLKKWSSSVDVSDHYLGTVLCQMAGPVSDSTRAFLDMWEEATGIILASAPESLVEVFSESAPALATKAYVDLLQSSDFGCIAGEEITIDALTVLADIRAAAHAYTPNEQQIKDLLDSSR</sequence>
<dbReference type="AlphaFoldDB" id="A0A2L2BQ83"/>
<dbReference type="Gene3D" id="3.40.190.10">
    <property type="entry name" value="Periplasmic binding protein-like II"/>
    <property type="match status" value="2"/>
</dbReference>
<evidence type="ECO:0000313" key="1">
    <source>
        <dbReference type="EMBL" id="AVG23814.1"/>
    </source>
</evidence>